<feature type="domain" description="HAMP" evidence="19">
    <location>
        <begin position="205"/>
        <end position="258"/>
    </location>
</feature>
<evidence type="ECO:0000256" key="3">
    <source>
        <dbReference type="ARBA" id="ARBA00006402"/>
    </source>
</evidence>
<keyword evidence="8" id="KW-0547">Nucleotide-binding</keyword>
<dbReference type="SUPFAM" id="SSF55781">
    <property type="entry name" value="GAF domain-like"/>
    <property type="match status" value="1"/>
</dbReference>
<keyword evidence="21" id="KW-1185">Reference proteome</keyword>
<dbReference type="SUPFAM" id="SSF47384">
    <property type="entry name" value="Homodimeric domain of signal transducing histidine kinase"/>
    <property type="match status" value="1"/>
</dbReference>
<evidence type="ECO:0000256" key="14">
    <source>
        <dbReference type="PROSITE-ProRule" id="PRU00169"/>
    </source>
</evidence>
<dbReference type="Pfam" id="PF00512">
    <property type="entry name" value="HisKA"/>
    <property type="match status" value="1"/>
</dbReference>
<dbReference type="InterPro" id="IPR003594">
    <property type="entry name" value="HATPase_dom"/>
</dbReference>
<keyword evidence="6 14" id="KW-0597">Phosphoprotein</keyword>
<reference evidence="20" key="1">
    <citation type="submission" date="2021-03" db="EMBL/GenBank/DDBJ databases">
        <title>Antimicrobial resistance genes in bacteria isolated from Japanese honey, and their potential for conferring macrolide and lincosamide resistance in the American foulbrood pathogen Paenibacillus larvae.</title>
        <authorList>
            <person name="Okamoto M."/>
            <person name="Kumagai M."/>
            <person name="Kanamori H."/>
            <person name="Takamatsu D."/>
        </authorList>
    </citation>
    <scope>NUCLEOTIDE SEQUENCE</scope>
    <source>
        <strain evidence="20">J27TS8</strain>
    </source>
</reference>
<dbReference type="InterPro" id="IPR003018">
    <property type="entry name" value="GAF"/>
</dbReference>
<dbReference type="InterPro" id="IPR005467">
    <property type="entry name" value="His_kinase_dom"/>
</dbReference>
<feature type="coiled-coil region" evidence="15">
    <location>
        <begin position="429"/>
        <end position="502"/>
    </location>
</feature>
<keyword evidence="16" id="KW-1133">Transmembrane helix</keyword>
<comment type="similarity">
    <text evidence="3">In the N-terminal section; belongs to the phytochrome family.</text>
</comment>
<dbReference type="InterPro" id="IPR036890">
    <property type="entry name" value="HATPase_C_sf"/>
</dbReference>
<keyword evidence="15" id="KW-0175">Coiled coil</keyword>
<dbReference type="CDD" id="cd00082">
    <property type="entry name" value="HisKA"/>
    <property type="match status" value="1"/>
</dbReference>
<accession>A0A919WFZ8</accession>
<dbReference type="GO" id="GO:0000155">
    <property type="term" value="F:phosphorelay sensor kinase activity"/>
    <property type="evidence" value="ECO:0007669"/>
    <property type="project" value="InterPro"/>
</dbReference>
<dbReference type="InterPro" id="IPR029016">
    <property type="entry name" value="GAF-like_dom_sf"/>
</dbReference>
<evidence type="ECO:0000256" key="11">
    <source>
        <dbReference type="ARBA" id="ARBA00023012"/>
    </source>
</evidence>
<organism evidence="20 21">
    <name type="scientific">Robertmurraya siralis</name>
    <dbReference type="NCBI Taxonomy" id="77777"/>
    <lineage>
        <taxon>Bacteria</taxon>
        <taxon>Bacillati</taxon>
        <taxon>Bacillota</taxon>
        <taxon>Bacilli</taxon>
        <taxon>Bacillales</taxon>
        <taxon>Bacillaceae</taxon>
        <taxon>Robertmurraya</taxon>
    </lineage>
</organism>
<dbReference type="PRINTS" id="PR00344">
    <property type="entry name" value="BCTRLSENSOR"/>
</dbReference>
<dbReference type="Gene3D" id="3.30.565.10">
    <property type="entry name" value="Histidine kinase-like ATPase, C-terminal domain"/>
    <property type="match status" value="1"/>
</dbReference>
<feature type="coiled-coil region" evidence="15">
    <location>
        <begin position="242"/>
        <end position="273"/>
    </location>
</feature>
<evidence type="ECO:0000256" key="2">
    <source>
        <dbReference type="ARBA" id="ARBA00004651"/>
    </source>
</evidence>
<keyword evidence="7" id="KW-0808">Transferase</keyword>
<evidence type="ECO:0000256" key="8">
    <source>
        <dbReference type="ARBA" id="ARBA00022741"/>
    </source>
</evidence>
<dbReference type="PANTHER" id="PTHR45339:SF1">
    <property type="entry name" value="HYBRID SIGNAL TRANSDUCTION HISTIDINE KINASE J"/>
    <property type="match status" value="1"/>
</dbReference>
<dbReference type="Pfam" id="PF12729">
    <property type="entry name" value="4HB_MCP_1"/>
    <property type="match status" value="1"/>
</dbReference>
<comment type="catalytic activity">
    <reaction evidence="1">
        <text>ATP + protein L-histidine = ADP + protein N-phospho-L-histidine.</text>
        <dbReference type="EC" id="2.7.13.3"/>
    </reaction>
</comment>
<feature type="transmembrane region" description="Helical" evidence="16">
    <location>
        <begin position="7"/>
        <end position="29"/>
    </location>
</feature>
<evidence type="ECO:0000256" key="6">
    <source>
        <dbReference type="ARBA" id="ARBA00022553"/>
    </source>
</evidence>
<evidence type="ECO:0000256" key="7">
    <source>
        <dbReference type="ARBA" id="ARBA00022679"/>
    </source>
</evidence>
<evidence type="ECO:0000256" key="12">
    <source>
        <dbReference type="ARBA" id="ARBA00023136"/>
    </source>
</evidence>
<dbReference type="RefSeq" id="WP_212933307.1">
    <property type="nucleotide sequence ID" value="NZ_BORC01000001.1"/>
</dbReference>
<comment type="subcellular location">
    <subcellularLocation>
        <location evidence="2">Cell membrane</location>
        <topology evidence="2">Multi-pass membrane protein</topology>
    </subcellularLocation>
</comment>
<dbReference type="GO" id="GO:0005524">
    <property type="term" value="F:ATP binding"/>
    <property type="evidence" value="ECO:0007669"/>
    <property type="project" value="UniProtKB-KW"/>
</dbReference>
<dbReference type="CDD" id="cd16922">
    <property type="entry name" value="HATPase_EvgS-ArcB-TorS-like"/>
    <property type="match status" value="1"/>
</dbReference>
<dbReference type="FunFam" id="3.30.565.10:FF:000010">
    <property type="entry name" value="Sensor histidine kinase RcsC"/>
    <property type="match status" value="1"/>
</dbReference>
<dbReference type="AlphaFoldDB" id="A0A919WFZ8"/>
<evidence type="ECO:0000256" key="16">
    <source>
        <dbReference type="SAM" id="Phobius"/>
    </source>
</evidence>
<keyword evidence="11" id="KW-0902">Two-component regulatory system</keyword>
<evidence type="ECO:0000256" key="10">
    <source>
        <dbReference type="ARBA" id="ARBA00022840"/>
    </source>
</evidence>
<dbReference type="CDD" id="cd06225">
    <property type="entry name" value="HAMP"/>
    <property type="match status" value="1"/>
</dbReference>
<evidence type="ECO:0000313" key="20">
    <source>
        <dbReference type="EMBL" id="GIN61062.1"/>
    </source>
</evidence>
<dbReference type="InterPro" id="IPR024478">
    <property type="entry name" value="HlyB_4HB_MCP"/>
</dbReference>
<dbReference type="InterPro" id="IPR001789">
    <property type="entry name" value="Sig_transdc_resp-reg_receiver"/>
</dbReference>
<feature type="modified residue" description="4-aspartylphosphate" evidence="14">
    <location>
        <position position="828"/>
    </location>
</feature>
<dbReference type="Gene3D" id="3.30.450.40">
    <property type="match status" value="1"/>
</dbReference>
<keyword evidence="10" id="KW-0067">ATP-binding</keyword>
<dbReference type="Gene3D" id="3.40.50.2300">
    <property type="match status" value="1"/>
</dbReference>
<dbReference type="SMART" id="SM00388">
    <property type="entry name" value="HisKA"/>
    <property type="match status" value="1"/>
</dbReference>
<dbReference type="Pfam" id="PF02518">
    <property type="entry name" value="HATPase_c"/>
    <property type="match status" value="1"/>
</dbReference>
<keyword evidence="5" id="KW-1003">Cell membrane</keyword>
<keyword evidence="9 20" id="KW-0418">Kinase</keyword>
<evidence type="ECO:0000256" key="15">
    <source>
        <dbReference type="SAM" id="Coils"/>
    </source>
</evidence>
<keyword evidence="16" id="KW-0812">Transmembrane</keyword>
<name>A0A919WFZ8_9BACI</name>
<dbReference type="PROSITE" id="PS50109">
    <property type="entry name" value="HIS_KIN"/>
    <property type="match status" value="1"/>
</dbReference>
<evidence type="ECO:0000256" key="5">
    <source>
        <dbReference type="ARBA" id="ARBA00022475"/>
    </source>
</evidence>
<dbReference type="Pfam" id="PF00072">
    <property type="entry name" value="Response_reg"/>
    <property type="match status" value="1"/>
</dbReference>
<evidence type="ECO:0000256" key="13">
    <source>
        <dbReference type="ARBA" id="ARBA00074306"/>
    </source>
</evidence>
<dbReference type="PANTHER" id="PTHR45339">
    <property type="entry name" value="HYBRID SIGNAL TRANSDUCTION HISTIDINE KINASE J"/>
    <property type="match status" value="1"/>
</dbReference>
<evidence type="ECO:0000313" key="21">
    <source>
        <dbReference type="Proteomes" id="UP000682111"/>
    </source>
</evidence>
<dbReference type="InterPro" id="IPR011006">
    <property type="entry name" value="CheY-like_superfamily"/>
</dbReference>
<dbReference type="InterPro" id="IPR036097">
    <property type="entry name" value="HisK_dim/P_sf"/>
</dbReference>
<dbReference type="PROSITE" id="PS50110">
    <property type="entry name" value="RESPONSE_REGULATORY"/>
    <property type="match status" value="1"/>
</dbReference>
<proteinExistence type="inferred from homology"/>
<dbReference type="Proteomes" id="UP000682111">
    <property type="component" value="Unassembled WGS sequence"/>
</dbReference>
<dbReference type="SMART" id="SM00387">
    <property type="entry name" value="HATPase_c"/>
    <property type="match status" value="1"/>
</dbReference>
<dbReference type="SMART" id="SM00448">
    <property type="entry name" value="REC"/>
    <property type="match status" value="1"/>
</dbReference>
<dbReference type="InterPro" id="IPR004358">
    <property type="entry name" value="Sig_transdc_His_kin-like_C"/>
</dbReference>
<dbReference type="EC" id="2.7.13.3" evidence="4"/>
<dbReference type="GO" id="GO:0005886">
    <property type="term" value="C:plasma membrane"/>
    <property type="evidence" value="ECO:0007669"/>
    <property type="project" value="UniProtKB-SubCell"/>
</dbReference>
<protein>
    <recommendedName>
        <fullName evidence="13">Circadian input-output histidine kinase CikA</fullName>
        <ecNumber evidence="4">2.7.13.3</ecNumber>
    </recommendedName>
</protein>
<comment type="caution">
    <text evidence="20">The sequence shown here is derived from an EMBL/GenBank/DDBJ whole genome shotgun (WGS) entry which is preliminary data.</text>
</comment>
<dbReference type="Gene3D" id="6.10.340.10">
    <property type="match status" value="1"/>
</dbReference>
<dbReference type="SMART" id="SM00304">
    <property type="entry name" value="HAMP"/>
    <property type="match status" value="1"/>
</dbReference>
<feature type="domain" description="Histidine kinase" evidence="17">
    <location>
        <begin position="512"/>
        <end position="736"/>
    </location>
</feature>
<dbReference type="Pfam" id="PF13185">
    <property type="entry name" value="GAF_2"/>
    <property type="match status" value="1"/>
</dbReference>
<evidence type="ECO:0000256" key="9">
    <source>
        <dbReference type="ARBA" id="ARBA00022777"/>
    </source>
</evidence>
<dbReference type="CDD" id="cd17546">
    <property type="entry name" value="REC_hyHK_CKI1_RcsC-like"/>
    <property type="match status" value="1"/>
</dbReference>
<dbReference type="InterPro" id="IPR003661">
    <property type="entry name" value="HisK_dim/P_dom"/>
</dbReference>
<dbReference type="PROSITE" id="PS50885">
    <property type="entry name" value="HAMP"/>
    <property type="match status" value="1"/>
</dbReference>
<evidence type="ECO:0000259" key="19">
    <source>
        <dbReference type="PROSITE" id="PS50885"/>
    </source>
</evidence>
<dbReference type="EMBL" id="BORC01000001">
    <property type="protein sequence ID" value="GIN61062.1"/>
    <property type="molecule type" value="Genomic_DNA"/>
</dbReference>
<gene>
    <name evidence="20" type="ORF">J27TS8_10550</name>
</gene>
<dbReference type="SUPFAM" id="SSF55874">
    <property type="entry name" value="ATPase domain of HSP90 chaperone/DNA topoisomerase II/histidine kinase"/>
    <property type="match status" value="1"/>
</dbReference>
<feature type="domain" description="Response regulatory" evidence="18">
    <location>
        <begin position="778"/>
        <end position="895"/>
    </location>
</feature>
<dbReference type="SUPFAM" id="SSF52172">
    <property type="entry name" value="CheY-like"/>
    <property type="match status" value="1"/>
</dbReference>
<dbReference type="Gene3D" id="1.10.287.130">
    <property type="match status" value="1"/>
</dbReference>
<sequence>MKYTTRLYVGFGLMILLVTVMIALIVGILNHQNQDIHNLVEDRYEKIKLLNHIRSSTKNIDNELTILLQSADKDKEEKVLSIREAMIGIDDDIAVLKDIIKAQEAKALLNTLISQVDSYEKTVEESLSRVLYNGTNAVFGIDSMASEQYGQIVTVIDELISIQEGIMEDTLDNSKATYDLFIKISISSIMIALIFGYVVSKWVIRDIKTRFRSIRDVMKSIQYGSENLPRLKLTGKDEIGEIALAYNEMAQALEDHERMEREYTEEIEEQNWLAKQLADLSMLSQEILDILKLGDTYLQEIVPMVDATYGSLYIVKDEQSLRYLTQVSSYAGAENIEFEGKEKIKWGEGLVGQCAKDGKIKQLFHIPDNYISISSSIGEAKPNAIMIVPIHLDGEVVGVMELATLTEFTPLQEKLLMEATKQLGITIYRINQQMQVRNLLEEAQTLNEELQSQSEELQLQQEELRTMNEELEAQYRHSEQKTKDLENTKLELEERTKQLQLSSKYKSEFLANMSHELRTPLNSLLILAQILLENKEENLTVKQKEYVSTIYAAGKDLLNLINDILDLTKIEAGKLDVHEIEMNMSELEQSLIKQFEPLAVKKGIQFKIDIEAGIPRFLYTDEQKVYQILKNLLSNAIKFTERGFVKLEVKKHAGSWGETYVMFKVSDTGIGISKQNQQLIFEAFQQADGTTSRKYGGTGLGLSISRELAALLNGYITVTSQEGNGSIFTFYLPISNLPEKLISEQEAAVTVEEVYPQLIADPTLLTESVQDQYLVGKKVLVVDDDMRNVFSLTTALEAIGMNVSFAENGRDGIQYLQEHDDVDIVLMDIMMPEMDGYEAMSKIRKDARFVDLPIVALTAKAMSHDRKKCIDAGASDYITKPVNLEQLYSLLKVWLYK</sequence>
<keyword evidence="12 16" id="KW-0472">Membrane</keyword>
<evidence type="ECO:0000256" key="4">
    <source>
        <dbReference type="ARBA" id="ARBA00012438"/>
    </source>
</evidence>
<evidence type="ECO:0000259" key="17">
    <source>
        <dbReference type="PROSITE" id="PS50109"/>
    </source>
</evidence>
<dbReference type="SMART" id="SM00065">
    <property type="entry name" value="GAF"/>
    <property type="match status" value="1"/>
</dbReference>
<dbReference type="InterPro" id="IPR003660">
    <property type="entry name" value="HAMP_dom"/>
</dbReference>
<dbReference type="Pfam" id="PF00672">
    <property type="entry name" value="HAMP"/>
    <property type="match status" value="1"/>
</dbReference>
<evidence type="ECO:0000259" key="18">
    <source>
        <dbReference type="PROSITE" id="PS50110"/>
    </source>
</evidence>
<evidence type="ECO:0000256" key="1">
    <source>
        <dbReference type="ARBA" id="ARBA00000085"/>
    </source>
</evidence>